<evidence type="ECO:0000313" key="1">
    <source>
        <dbReference type="EMBL" id="PJE79818.1"/>
    </source>
</evidence>
<dbReference type="AlphaFoldDB" id="A0A2H9T9J4"/>
<dbReference type="Pfam" id="PF04351">
    <property type="entry name" value="PilP"/>
    <property type="match status" value="1"/>
</dbReference>
<organism evidence="1">
    <name type="scientific">invertebrate metagenome</name>
    <dbReference type="NCBI Taxonomy" id="1711999"/>
    <lineage>
        <taxon>unclassified sequences</taxon>
        <taxon>metagenomes</taxon>
        <taxon>organismal metagenomes</taxon>
    </lineage>
</organism>
<dbReference type="PIRSF" id="PIRSF016481">
    <property type="entry name" value="Pilus_assembly_PilP"/>
    <property type="match status" value="1"/>
</dbReference>
<gene>
    <name evidence="1" type="ORF">CI610_01213</name>
</gene>
<accession>A0A2H9T9J4</accession>
<dbReference type="Gene3D" id="2.30.30.830">
    <property type="match status" value="1"/>
</dbReference>
<dbReference type="PROSITE" id="PS51257">
    <property type="entry name" value="PROKAR_LIPOPROTEIN"/>
    <property type="match status" value="1"/>
</dbReference>
<reference evidence="1" key="1">
    <citation type="journal article" date="2017" name="Appl. Environ. Microbiol.">
        <title>Molecular characterization of an Endozoicomonas-like organism causing infection in king scallop Pecten maximus L.</title>
        <authorList>
            <person name="Cano I."/>
            <person name="van Aerle R."/>
            <person name="Ross S."/>
            <person name="Verner-Jeffreys D.W."/>
            <person name="Paley R.K."/>
            <person name="Rimmer G."/>
            <person name="Ryder D."/>
            <person name="Hooper P."/>
            <person name="Stone D."/>
            <person name="Feist S.W."/>
        </authorList>
    </citation>
    <scope>NUCLEOTIDE SEQUENCE</scope>
</reference>
<proteinExistence type="predicted"/>
<dbReference type="EMBL" id="NSIT01000046">
    <property type="protein sequence ID" value="PJE79818.1"/>
    <property type="molecule type" value="Genomic_DNA"/>
</dbReference>
<sequence length="174" mass="19834">MYVRSYFLNIPLIVLLSGCSNEHSFNDLETFIQEVRATPGGEVEQLPDHQQHAFFSYNASGLRSPFTPILNNKAKTEIRSDVKPDDNRAQHYLETFDIDTFQMVGTMSNEEGLWALLEIPQGIFRVKEGDYLGKNHGKVTLVDNRELHLTEIVPAGPDTWIERPRILKIQHTGP</sequence>
<evidence type="ECO:0008006" key="2">
    <source>
        <dbReference type="Google" id="ProtNLM"/>
    </source>
</evidence>
<protein>
    <recommendedName>
        <fullName evidence="2">Pilus assembly protein PilP</fullName>
    </recommendedName>
</protein>
<dbReference type="InterPro" id="IPR007446">
    <property type="entry name" value="PilP"/>
</dbReference>
<name>A0A2H9T9J4_9ZZZZ</name>
<comment type="caution">
    <text evidence="1">The sequence shown here is derived from an EMBL/GenBank/DDBJ whole genome shotgun (WGS) entry which is preliminary data.</text>
</comment>